<dbReference type="EMBL" id="HACA01010693">
    <property type="protein sequence ID" value="CDW28054.1"/>
    <property type="molecule type" value="Transcribed_RNA"/>
</dbReference>
<sequence length="26" mass="3251">MITILQIRLFYMSVETSQLFEYVRRI</sequence>
<evidence type="ECO:0000313" key="1">
    <source>
        <dbReference type="EMBL" id="CDW28054.1"/>
    </source>
</evidence>
<organism evidence="1">
    <name type="scientific">Lepeophtheirus salmonis</name>
    <name type="common">Salmon louse</name>
    <name type="synonym">Caligus salmonis</name>
    <dbReference type="NCBI Taxonomy" id="72036"/>
    <lineage>
        <taxon>Eukaryota</taxon>
        <taxon>Metazoa</taxon>
        <taxon>Ecdysozoa</taxon>
        <taxon>Arthropoda</taxon>
        <taxon>Crustacea</taxon>
        <taxon>Multicrustacea</taxon>
        <taxon>Hexanauplia</taxon>
        <taxon>Copepoda</taxon>
        <taxon>Siphonostomatoida</taxon>
        <taxon>Caligidae</taxon>
        <taxon>Lepeophtheirus</taxon>
    </lineage>
</organism>
<proteinExistence type="predicted"/>
<protein>
    <submittedName>
        <fullName evidence="1">Uncharacterized protein</fullName>
    </submittedName>
</protein>
<dbReference type="AlphaFoldDB" id="A0A0K2TPV8"/>
<accession>A0A0K2TPV8</accession>
<reference evidence="1" key="1">
    <citation type="submission" date="2014-05" db="EMBL/GenBank/DDBJ databases">
        <authorList>
            <person name="Chronopoulou M."/>
        </authorList>
    </citation>
    <scope>NUCLEOTIDE SEQUENCE</scope>
    <source>
        <tissue evidence="1">Whole organism</tissue>
    </source>
</reference>
<name>A0A0K2TPV8_LEPSM</name>